<dbReference type="Proteomes" id="UP001497535">
    <property type="component" value="Unassembled WGS sequence"/>
</dbReference>
<dbReference type="EMBL" id="CAVMJV010000072">
    <property type="protein sequence ID" value="CAK5088611.1"/>
    <property type="molecule type" value="Genomic_DNA"/>
</dbReference>
<comment type="caution">
    <text evidence="1">The sequence shown here is derived from an EMBL/GenBank/DDBJ whole genome shotgun (WGS) entry which is preliminary data.</text>
</comment>
<evidence type="ECO:0000313" key="2">
    <source>
        <dbReference type="Proteomes" id="UP001497535"/>
    </source>
</evidence>
<organism evidence="1 2">
    <name type="scientific">Meloidogyne enterolobii</name>
    <name type="common">Root-knot nematode worm</name>
    <name type="synonym">Meloidogyne mayaguensis</name>
    <dbReference type="NCBI Taxonomy" id="390850"/>
    <lineage>
        <taxon>Eukaryota</taxon>
        <taxon>Metazoa</taxon>
        <taxon>Ecdysozoa</taxon>
        <taxon>Nematoda</taxon>
        <taxon>Chromadorea</taxon>
        <taxon>Rhabditida</taxon>
        <taxon>Tylenchina</taxon>
        <taxon>Tylenchomorpha</taxon>
        <taxon>Tylenchoidea</taxon>
        <taxon>Meloidogynidae</taxon>
        <taxon>Meloidogyninae</taxon>
        <taxon>Meloidogyne</taxon>
    </lineage>
</organism>
<accession>A0ACB1AAP1</accession>
<proteinExistence type="predicted"/>
<protein>
    <submittedName>
        <fullName evidence="1">Uncharacterized protein</fullName>
    </submittedName>
</protein>
<evidence type="ECO:0000313" key="1">
    <source>
        <dbReference type="EMBL" id="CAK5088611.1"/>
    </source>
</evidence>
<reference evidence="1" key="1">
    <citation type="submission" date="2023-11" db="EMBL/GenBank/DDBJ databases">
        <authorList>
            <person name="Poullet M."/>
        </authorList>
    </citation>
    <scope>NUCLEOTIDE SEQUENCE</scope>
    <source>
        <strain evidence="1">E1834</strain>
    </source>
</reference>
<gene>
    <name evidence="1" type="ORF">MENTE1834_LOCUS36262</name>
</gene>
<sequence>MKEEYYEFNPKNKKSFKHPKGIGSSSSSSGSAASAWWGMERKVELNESDLILFESWIVPLINEMMWNEFRATKGSWEAEVVFNYH</sequence>
<name>A0ACB1AAP1_MELEN</name>
<keyword evidence="2" id="KW-1185">Reference proteome</keyword>